<evidence type="ECO:0000256" key="4">
    <source>
        <dbReference type="SAM" id="SignalP"/>
    </source>
</evidence>
<feature type="signal peptide" evidence="4">
    <location>
        <begin position="1"/>
        <end position="20"/>
    </location>
</feature>
<gene>
    <name evidence="5" type="ORF">JTE90_020721</name>
</gene>
<organism evidence="5 6">
    <name type="scientific">Oedothorax gibbosus</name>
    <dbReference type="NCBI Taxonomy" id="931172"/>
    <lineage>
        <taxon>Eukaryota</taxon>
        <taxon>Metazoa</taxon>
        <taxon>Ecdysozoa</taxon>
        <taxon>Arthropoda</taxon>
        <taxon>Chelicerata</taxon>
        <taxon>Arachnida</taxon>
        <taxon>Araneae</taxon>
        <taxon>Araneomorphae</taxon>
        <taxon>Entelegynae</taxon>
        <taxon>Araneoidea</taxon>
        <taxon>Linyphiidae</taxon>
        <taxon>Erigoninae</taxon>
        <taxon>Oedothorax</taxon>
    </lineage>
</organism>
<dbReference type="PANTHER" id="PTHR24369">
    <property type="entry name" value="ANTIGEN BSP, PUTATIVE-RELATED"/>
    <property type="match status" value="1"/>
</dbReference>
<dbReference type="Pfam" id="PF13855">
    <property type="entry name" value="LRR_8"/>
    <property type="match status" value="1"/>
</dbReference>
<dbReference type="InterPro" id="IPR050541">
    <property type="entry name" value="LRR_TM_domain-containing"/>
</dbReference>
<protein>
    <submittedName>
        <fullName evidence="5">Uncharacterized protein</fullName>
    </submittedName>
</protein>
<evidence type="ECO:0000313" key="6">
    <source>
        <dbReference type="Proteomes" id="UP000827092"/>
    </source>
</evidence>
<keyword evidence="1" id="KW-0433">Leucine-rich repeat</keyword>
<evidence type="ECO:0000256" key="1">
    <source>
        <dbReference type="ARBA" id="ARBA00022614"/>
    </source>
</evidence>
<accession>A0AAV6V3X0</accession>
<name>A0AAV6V3X0_9ARAC</name>
<dbReference type="Proteomes" id="UP000827092">
    <property type="component" value="Unassembled WGS sequence"/>
</dbReference>
<dbReference type="InterPro" id="IPR032675">
    <property type="entry name" value="LRR_dom_sf"/>
</dbReference>
<keyword evidence="3" id="KW-0677">Repeat</keyword>
<dbReference type="SUPFAM" id="SSF52058">
    <property type="entry name" value="L domain-like"/>
    <property type="match status" value="1"/>
</dbReference>
<dbReference type="AlphaFoldDB" id="A0AAV6V3X0"/>
<dbReference type="Gene3D" id="3.80.10.10">
    <property type="entry name" value="Ribonuclease Inhibitor"/>
    <property type="match status" value="1"/>
</dbReference>
<evidence type="ECO:0000256" key="2">
    <source>
        <dbReference type="ARBA" id="ARBA00022729"/>
    </source>
</evidence>
<dbReference type="PROSITE" id="PS51450">
    <property type="entry name" value="LRR"/>
    <property type="match status" value="1"/>
</dbReference>
<reference evidence="5 6" key="1">
    <citation type="journal article" date="2022" name="Nat. Ecol. Evol.">
        <title>A masculinizing supergene underlies an exaggerated male reproductive morph in a spider.</title>
        <authorList>
            <person name="Hendrickx F."/>
            <person name="De Corte Z."/>
            <person name="Sonet G."/>
            <person name="Van Belleghem S.M."/>
            <person name="Kostlbacher S."/>
            <person name="Vangestel C."/>
        </authorList>
    </citation>
    <scope>NUCLEOTIDE SEQUENCE [LARGE SCALE GENOMIC DNA]</scope>
    <source>
        <strain evidence="5">W744_W776</strain>
    </source>
</reference>
<evidence type="ECO:0000256" key="3">
    <source>
        <dbReference type="ARBA" id="ARBA00022737"/>
    </source>
</evidence>
<keyword evidence="2 4" id="KW-0732">Signal</keyword>
<proteinExistence type="predicted"/>
<keyword evidence="6" id="KW-1185">Reference proteome</keyword>
<dbReference type="InterPro" id="IPR003591">
    <property type="entry name" value="Leu-rich_rpt_typical-subtyp"/>
</dbReference>
<dbReference type="InterPro" id="IPR001611">
    <property type="entry name" value="Leu-rich_rpt"/>
</dbReference>
<evidence type="ECO:0000313" key="5">
    <source>
        <dbReference type="EMBL" id="KAG8191472.1"/>
    </source>
</evidence>
<feature type="chain" id="PRO_5043630539" evidence="4">
    <location>
        <begin position="21"/>
        <end position="326"/>
    </location>
</feature>
<comment type="caution">
    <text evidence="5">The sequence shown here is derived from an EMBL/GenBank/DDBJ whole genome shotgun (WGS) entry which is preliminary data.</text>
</comment>
<dbReference type="GO" id="GO:0005886">
    <property type="term" value="C:plasma membrane"/>
    <property type="evidence" value="ECO:0007669"/>
    <property type="project" value="TreeGrafter"/>
</dbReference>
<sequence>MTHLLHLLFPALILGLSAFADETADVCPKTSIKPCACKTYYDGSCIITCGLASQKDLQRLADVPNLCNGHVHFMLVNSKVDGIPAKLWNTLLSSKTVDVAIKHTRVGGIVPPGGDSIPKVYTSGTAAIKLDHAKVGQWDWKQLSNFYSEEDLTLVIDDTPLSELGSDFGSIANGRVHKITIDNTGLNSIQENQFAGFTDLSSLSLQNNKLTSVSRALIAKPANKLQFLHLNGNSLTTLPGDLFSEMPVLEVVYLRDNNIKYLPQEIFQSLSSKVQRIDLVRNPWECNCKLAWILKNTKVFVNFGDCASPESLAGKKVRNLPELLEC</sequence>
<dbReference type="PANTHER" id="PTHR24369:SF210">
    <property type="entry name" value="CHAOPTIN-RELATED"/>
    <property type="match status" value="1"/>
</dbReference>
<dbReference type="EMBL" id="JAFNEN010000159">
    <property type="protein sequence ID" value="KAG8191472.1"/>
    <property type="molecule type" value="Genomic_DNA"/>
</dbReference>
<dbReference type="SMART" id="SM00369">
    <property type="entry name" value="LRR_TYP"/>
    <property type="match status" value="3"/>
</dbReference>